<dbReference type="EMBL" id="PYAL01000001">
    <property type="protein sequence ID" value="RXN92589.1"/>
    <property type="molecule type" value="Genomic_DNA"/>
</dbReference>
<evidence type="ECO:0000313" key="2">
    <source>
        <dbReference type="Proteomes" id="UP000290849"/>
    </source>
</evidence>
<dbReference type="Pfam" id="PF05711">
    <property type="entry name" value="TylF"/>
    <property type="match status" value="1"/>
</dbReference>
<protein>
    <recommendedName>
        <fullName evidence="3">Methyltransferase</fullName>
    </recommendedName>
</protein>
<evidence type="ECO:0008006" key="3">
    <source>
        <dbReference type="Google" id="ProtNLM"/>
    </source>
</evidence>
<dbReference type="RefSeq" id="WP_129148550.1">
    <property type="nucleotide sequence ID" value="NZ_JBHSDO010000006.1"/>
</dbReference>
<dbReference type="InterPro" id="IPR029063">
    <property type="entry name" value="SAM-dependent_MTases_sf"/>
</dbReference>
<proteinExistence type="predicted"/>
<accession>A0A4Q1HNW7</accession>
<dbReference type="Proteomes" id="UP000290849">
    <property type="component" value="Unassembled WGS sequence"/>
</dbReference>
<organism evidence="1 2">
    <name type="scientific">Achromobacter aloeverae</name>
    <dbReference type="NCBI Taxonomy" id="1750518"/>
    <lineage>
        <taxon>Bacteria</taxon>
        <taxon>Pseudomonadati</taxon>
        <taxon>Pseudomonadota</taxon>
        <taxon>Betaproteobacteria</taxon>
        <taxon>Burkholderiales</taxon>
        <taxon>Alcaligenaceae</taxon>
        <taxon>Achromobacter</taxon>
    </lineage>
</organism>
<evidence type="ECO:0000313" key="1">
    <source>
        <dbReference type="EMBL" id="RXN92589.1"/>
    </source>
</evidence>
<dbReference type="OrthoDB" id="9799872at2"/>
<dbReference type="InterPro" id="IPR008884">
    <property type="entry name" value="TylF_MeTrfase"/>
</dbReference>
<reference evidence="1 2" key="1">
    <citation type="journal article" date="2017" name="Int. J. Syst. Evol. Microbiol.">
        <title>Achromobacter aloeverae sp. nov., isolated from the root of Aloe vera (L.) Burm.f.</title>
        <authorList>
            <person name="Kuncharoen N."/>
            <person name="Muramatsu Y."/>
            <person name="Shibata C."/>
            <person name="Kamakura Y."/>
            <person name="Nakagawa Y."/>
            <person name="Tanasupawat S."/>
        </authorList>
    </citation>
    <scope>NUCLEOTIDE SEQUENCE [LARGE SCALE GENOMIC DNA]</scope>
    <source>
        <strain evidence="1 2">AVA-1</strain>
    </source>
</reference>
<sequence length="255" mass="27894">MVTSNSNVPDFLDVLRSERRDLLARLRATRFPVVKPGYSQAQVVPHATYAPWLDDAPFMKVYEVISANTLVDIYRCYELTTLARQVASLPGDLVEVGVWRGGTAALLAHAVPEKNIALFDTFSGVAKADAAYDTLYKGGEHADTDRDIVTRLFDELGLRCAIHAGMFPDDTLDGLPGRISLAHIDVDTYLSAKESFDVIWPRVVQGGMVVFDDYGFWGCEGVTQFVNEDCSGLADGVLIHNLNGHAVAIKTSKAN</sequence>
<keyword evidence="2" id="KW-1185">Reference proteome</keyword>
<dbReference type="PANTHER" id="PTHR40036:SF1">
    <property type="entry name" value="MACROCIN O-METHYLTRANSFERASE"/>
    <property type="match status" value="1"/>
</dbReference>
<comment type="caution">
    <text evidence="1">The sequence shown here is derived from an EMBL/GenBank/DDBJ whole genome shotgun (WGS) entry which is preliminary data.</text>
</comment>
<dbReference type="Gene3D" id="3.40.50.150">
    <property type="entry name" value="Vaccinia Virus protein VP39"/>
    <property type="match status" value="1"/>
</dbReference>
<name>A0A4Q1HNW7_9BURK</name>
<gene>
    <name evidence="1" type="ORF">C7R54_02195</name>
</gene>
<dbReference type="SUPFAM" id="SSF53335">
    <property type="entry name" value="S-adenosyl-L-methionine-dependent methyltransferases"/>
    <property type="match status" value="1"/>
</dbReference>
<dbReference type="AlphaFoldDB" id="A0A4Q1HNW7"/>
<dbReference type="PANTHER" id="PTHR40036">
    <property type="entry name" value="MACROCIN O-METHYLTRANSFERASE"/>
    <property type="match status" value="1"/>
</dbReference>